<dbReference type="GO" id="GO:0071555">
    <property type="term" value="P:cell wall organization"/>
    <property type="evidence" value="ECO:0007669"/>
    <property type="project" value="UniProtKB-KW"/>
</dbReference>
<dbReference type="UniPathway" id="UPA00544"/>
<keyword evidence="2 9" id="KW-0132">Cell division</keyword>
<evidence type="ECO:0000256" key="7">
    <source>
        <dbReference type="ARBA" id="ARBA00023306"/>
    </source>
</evidence>
<dbReference type="SUPFAM" id="SSF53244">
    <property type="entry name" value="MurD-like peptide ligases, peptide-binding domain"/>
    <property type="match status" value="1"/>
</dbReference>
<dbReference type="NCBIfam" id="TIGR01081">
    <property type="entry name" value="mpl"/>
    <property type="match status" value="1"/>
</dbReference>
<evidence type="ECO:0000256" key="4">
    <source>
        <dbReference type="ARBA" id="ARBA00022840"/>
    </source>
</evidence>
<protein>
    <recommendedName>
        <fullName evidence="9">UDP-N-acetylmuramate--L-alanyl-gamma-D-glutamyl-meso-2,6-diaminoheptandioate ligase</fullName>
        <ecNumber evidence="9">6.3.2.45</ecNumber>
    </recommendedName>
    <alternativeName>
        <fullName evidence="9">Murein peptide ligase</fullName>
    </alternativeName>
    <alternativeName>
        <fullName evidence="9">UDP-N-acetylmuramate:L-alanyl-gamma-D-glutamyl-meso-diaminopimelate ligase</fullName>
    </alternativeName>
</protein>
<dbReference type="InterPro" id="IPR004101">
    <property type="entry name" value="Mur_ligase_C"/>
</dbReference>
<dbReference type="Gene3D" id="3.40.1190.10">
    <property type="entry name" value="Mur-like, catalytic domain"/>
    <property type="match status" value="1"/>
</dbReference>
<dbReference type="eggNOG" id="COG0773">
    <property type="taxonomic scope" value="Bacteria"/>
</dbReference>
<evidence type="ECO:0000313" key="13">
    <source>
        <dbReference type="EMBL" id="AEG31136.1"/>
    </source>
</evidence>
<sequence length="467" mass="51233">MRVHILGIAGTFMGGVAQLAQALGHEVSGSDKAIYPPMSDQLSAAGIRVMDLDDLSFLDQDVDLVVIGNAMTRGMLAVEATLNRHQAYCSGPEWLSRYLLKDRWVLGVAGTHGKTSTSAMLAWILESAGLAPGFLIGGVPENFGQSARLGSAPFFVVEADEYDTAFFDKRSKFVHYHPRTLVLNNLEFDHADIFSDLAAIQTQFHHLIRTVPSNGLVVMPADEPALDTVLDRGCWTQVCRHSSLQSTPNAHWHYVLIEPDASVFEVWFKERLQGVVRWSLSGEHNARNGMSAIVAAQHAGVPVAQAIEALAGFKGVKRRMTHLASMADINLYDDFAHHPTAIATTLVGQKAKITAAPSPRRLVAVCEPRSNTMRMGVFSEQLVSAFDAADKVMLYIDPKWGWDLPESARFKRHIQIFSSYEALYDGLMSQLKKGDDVVFMSNGSFAGLPTKVTKGLKQTMKELGVVH</sequence>
<dbReference type="OrthoDB" id="9804126at2"/>
<dbReference type="GO" id="GO:0051301">
    <property type="term" value="P:cell division"/>
    <property type="evidence" value="ECO:0007669"/>
    <property type="project" value="UniProtKB-KW"/>
</dbReference>
<evidence type="ECO:0000256" key="1">
    <source>
        <dbReference type="ARBA" id="ARBA00022598"/>
    </source>
</evidence>
<dbReference type="HAMAP" id="MF_02020">
    <property type="entry name" value="Mpl"/>
    <property type="match status" value="1"/>
</dbReference>
<dbReference type="GO" id="GO:0008360">
    <property type="term" value="P:regulation of cell shape"/>
    <property type="evidence" value="ECO:0007669"/>
    <property type="project" value="UniProtKB-KW"/>
</dbReference>
<keyword evidence="5 9" id="KW-0133">Cell shape</keyword>
<comment type="cofactor">
    <cofactor evidence="9">
        <name>Mg(2+)</name>
        <dbReference type="ChEBI" id="CHEBI:18420"/>
    </cofactor>
</comment>
<evidence type="ECO:0000313" key="14">
    <source>
        <dbReference type="Proteomes" id="UP000009232"/>
    </source>
</evidence>
<feature type="domain" description="Mur ligase C-terminal" evidence="11">
    <location>
        <begin position="318"/>
        <end position="443"/>
    </location>
</feature>
<dbReference type="InterPro" id="IPR013221">
    <property type="entry name" value="Mur_ligase_cen"/>
</dbReference>
<dbReference type="Pfam" id="PF08245">
    <property type="entry name" value="Mur_ligase_M"/>
    <property type="match status" value="1"/>
</dbReference>
<evidence type="ECO:0000256" key="2">
    <source>
        <dbReference type="ARBA" id="ARBA00022618"/>
    </source>
</evidence>
<evidence type="ECO:0000259" key="12">
    <source>
        <dbReference type="Pfam" id="PF08245"/>
    </source>
</evidence>
<accession>F6DAP3</accession>
<feature type="domain" description="Mur ligase N-terminal catalytic" evidence="10">
    <location>
        <begin position="3"/>
        <end position="98"/>
    </location>
</feature>
<comment type="similarity">
    <text evidence="9">Belongs to the MurCDEF family. Mpl subfamily.</text>
</comment>
<keyword evidence="4 9" id="KW-0067">ATP-binding</keyword>
<dbReference type="InterPro" id="IPR036565">
    <property type="entry name" value="Mur-like_cat_sf"/>
</dbReference>
<dbReference type="InterPro" id="IPR036615">
    <property type="entry name" value="Mur_ligase_C_dom_sf"/>
</dbReference>
<dbReference type="InterPro" id="IPR050061">
    <property type="entry name" value="MurCDEF_pg_biosynth"/>
</dbReference>
<comment type="catalytic activity">
    <reaction evidence="9">
        <text>UDP-N-acetyl-alpha-D-muramate + L-alanyl-gamma-D-glutamyl-meso-2,6-diaminopimelate + ATP = UDP-N-acetyl-alpha-D-muramoyl-L-alanyl-gamma-D-glutamyl-meso-2,6-diaminopimelate + ADP + phosphate + H(+)</text>
        <dbReference type="Rhea" id="RHEA:29563"/>
        <dbReference type="ChEBI" id="CHEBI:15378"/>
        <dbReference type="ChEBI" id="CHEBI:30616"/>
        <dbReference type="ChEBI" id="CHEBI:43474"/>
        <dbReference type="ChEBI" id="CHEBI:61401"/>
        <dbReference type="ChEBI" id="CHEBI:70757"/>
        <dbReference type="ChEBI" id="CHEBI:83905"/>
        <dbReference type="ChEBI" id="CHEBI:456216"/>
        <dbReference type="EC" id="6.3.2.45"/>
    </reaction>
</comment>
<gene>
    <name evidence="9" type="primary">mpl</name>
    <name evidence="13" type="ordered locus">Thicy_0360</name>
</gene>
<evidence type="ECO:0000259" key="11">
    <source>
        <dbReference type="Pfam" id="PF02875"/>
    </source>
</evidence>
<keyword evidence="6 9" id="KW-0573">Peptidoglycan synthesis</keyword>
<dbReference type="GO" id="GO:0009252">
    <property type="term" value="P:peptidoglycan biosynthetic process"/>
    <property type="evidence" value="ECO:0007669"/>
    <property type="project" value="UniProtKB-UniRule"/>
</dbReference>
<dbReference type="KEGG" id="tcy:Thicy_0360"/>
<dbReference type="Pfam" id="PF01225">
    <property type="entry name" value="Mur_ligase"/>
    <property type="match status" value="1"/>
</dbReference>
<dbReference type="InterPro" id="IPR005757">
    <property type="entry name" value="Mpl"/>
</dbReference>
<evidence type="ECO:0000256" key="9">
    <source>
        <dbReference type="HAMAP-Rule" id="MF_02020"/>
    </source>
</evidence>
<feature type="binding site" evidence="9">
    <location>
        <begin position="110"/>
        <end position="116"/>
    </location>
    <ligand>
        <name>ATP</name>
        <dbReference type="ChEBI" id="CHEBI:30616"/>
    </ligand>
</feature>
<evidence type="ECO:0000259" key="10">
    <source>
        <dbReference type="Pfam" id="PF01225"/>
    </source>
</evidence>
<dbReference type="RefSeq" id="WP_013834917.1">
    <property type="nucleotide sequence ID" value="NC_015581.1"/>
</dbReference>
<dbReference type="STRING" id="717773.Thicy_0360"/>
<keyword evidence="3 9" id="KW-0547">Nucleotide-binding</keyword>
<dbReference type="AlphaFoldDB" id="F6DAP3"/>
<dbReference type="EC" id="6.3.2.45" evidence="9"/>
<dbReference type="Proteomes" id="UP000009232">
    <property type="component" value="Chromosome"/>
</dbReference>
<comment type="function">
    <text evidence="9">Reutilizes the intact tripeptide L-alanyl-gamma-D-glutamyl-meso-diaminopimelate by linking it to UDP-N-acetylmuramate.</text>
</comment>
<dbReference type="PANTHER" id="PTHR43445">
    <property type="entry name" value="UDP-N-ACETYLMURAMATE--L-ALANINE LIGASE-RELATED"/>
    <property type="match status" value="1"/>
</dbReference>
<dbReference type="SUPFAM" id="SSF51984">
    <property type="entry name" value="MurCD N-terminal domain"/>
    <property type="match status" value="1"/>
</dbReference>
<evidence type="ECO:0000256" key="3">
    <source>
        <dbReference type="ARBA" id="ARBA00022741"/>
    </source>
</evidence>
<dbReference type="GO" id="GO:0005524">
    <property type="term" value="F:ATP binding"/>
    <property type="evidence" value="ECO:0007669"/>
    <property type="project" value="UniProtKB-UniRule"/>
</dbReference>
<organism evidence="13 14">
    <name type="scientific">Thiomicrospira cyclica (strain DSM 14477 / JCM 11371 / ALM1)</name>
    <name type="common">Thioalkalimicrobium cyclicum</name>
    <dbReference type="NCBI Taxonomy" id="717773"/>
    <lineage>
        <taxon>Bacteria</taxon>
        <taxon>Pseudomonadati</taxon>
        <taxon>Pseudomonadota</taxon>
        <taxon>Gammaproteobacteria</taxon>
        <taxon>Thiotrichales</taxon>
        <taxon>Piscirickettsiaceae</taxon>
        <taxon>Thiomicrospira</taxon>
    </lineage>
</organism>
<keyword evidence="9" id="KW-0460">Magnesium</keyword>
<reference evidence="13 14" key="1">
    <citation type="submission" date="2011-05" db="EMBL/GenBank/DDBJ databases">
        <title>Complete sequence of Thioalkalimicrobium cyclicum ALM1.</title>
        <authorList>
            <consortium name="US DOE Joint Genome Institute"/>
            <person name="Lucas S."/>
            <person name="Han J."/>
            <person name="Lapidus A."/>
            <person name="Cheng J.-F."/>
            <person name="Goodwin L."/>
            <person name="Pitluck S."/>
            <person name="Peters L."/>
            <person name="Mikhailova N."/>
            <person name="Davenport K."/>
            <person name="Han C."/>
            <person name="Tapia R."/>
            <person name="Land M."/>
            <person name="Hauser L."/>
            <person name="Kyrpides N."/>
            <person name="Ivanova N."/>
            <person name="Pagani I."/>
            <person name="Kappler U."/>
            <person name="Woyke T."/>
        </authorList>
    </citation>
    <scope>NUCLEOTIDE SEQUENCE [LARGE SCALE GENOMIC DNA]</scope>
    <source>
        <strain evidence="14">DSM 14477 / JCM 11371 / ALM1</strain>
    </source>
</reference>
<feature type="domain" description="Mur ligase central" evidence="12">
    <location>
        <begin position="108"/>
        <end position="296"/>
    </location>
</feature>
<proteinExistence type="inferred from homology"/>
<dbReference type="Gene3D" id="3.40.50.720">
    <property type="entry name" value="NAD(P)-binding Rossmann-like Domain"/>
    <property type="match status" value="1"/>
</dbReference>
<name>F6DAP3_THICA</name>
<dbReference type="SUPFAM" id="SSF53623">
    <property type="entry name" value="MurD-like peptide ligases, catalytic domain"/>
    <property type="match status" value="1"/>
</dbReference>
<dbReference type="Pfam" id="PF02875">
    <property type="entry name" value="Mur_ligase_C"/>
    <property type="match status" value="1"/>
</dbReference>
<dbReference type="HOGENOM" id="CLU_028104_0_1_6"/>
<keyword evidence="14" id="KW-1185">Reference proteome</keyword>
<dbReference type="Gene3D" id="3.90.190.20">
    <property type="entry name" value="Mur ligase, C-terminal domain"/>
    <property type="match status" value="1"/>
</dbReference>
<keyword evidence="1 9" id="KW-0436">Ligase</keyword>
<dbReference type="GO" id="GO:0009254">
    <property type="term" value="P:peptidoglycan turnover"/>
    <property type="evidence" value="ECO:0007669"/>
    <property type="project" value="UniProtKB-UniRule"/>
</dbReference>
<dbReference type="GO" id="GO:0106418">
    <property type="term" value="F:UDP-N-acetylmuramate-L-alanyl-gamma-D-glutamyl-meso-2,6-diaminoheptanedioate ligase activity"/>
    <property type="evidence" value="ECO:0007669"/>
    <property type="project" value="UniProtKB-EC"/>
</dbReference>
<keyword evidence="7 9" id="KW-0131">Cell cycle</keyword>
<comment type="pathway">
    <text evidence="9">Cell wall biogenesis; peptidoglycan recycling.</text>
</comment>
<dbReference type="InterPro" id="IPR000713">
    <property type="entry name" value="Mur_ligase_N"/>
</dbReference>
<evidence type="ECO:0000256" key="8">
    <source>
        <dbReference type="ARBA" id="ARBA00023316"/>
    </source>
</evidence>
<dbReference type="PANTHER" id="PTHR43445:SF5">
    <property type="entry name" value="UDP-N-ACETYLMURAMATE--L-ALANYL-GAMMA-D-GLUTAMYL-MESO-2,6-DIAMINOHEPTANDIOATE LIGASE"/>
    <property type="match status" value="1"/>
</dbReference>
<evidence type="ECO:0000256" key="6">
    <source>
        <dbReference type="ARBA" id="ARBA00022984"/>
    </source>
</evidence>
<evidence type="ECO:0000256" key="5">
    <source>
        <dbReference type="ARBA" id="ARBA00022960"/>
    </source>
</evidence>
<dbReference type="EMBL" id="CP002776">
    <property type="protein sequence ID" value="AEG31136.1"/>
    <property type="molecule type" value="Genomic_DNA"/>
</dbReference>
<keyword evidence="8 9" id="KW-0961">Cell wall biogenesis/degradation</keyword>